<feature type="transmembrane region" description="Helical" evidence="6">
    <location>
        <begin position="449"/>
        <end position="468"/>
    </location>
</feature>
<evidence type="ECO:0000256" key="2">
    <source>
        <dbReference type="ARBA" id="ARBA00022475"/>
    </source>
</evidence>
<feature type="transmembrane region" description="Helical" evidence="6">
    <location>
        <begin position="186"/>
        <end position="206"/>
    </location>
</feature>
<dbReference type="GO" id="GO:0005886">
    <property type="term" value="C:plasma membrane"/>
    <property type="evidence" value="ECO:0007669"/>
    <property type="project" value="UniProtKB-SubCell"/>
</dbReference>
<feature type="transmembrane region" description="Helical" evidence="6">
    <location>
        <begin position="355"/>
        <end position="372"/>
    </location>
</feature>
<evidence type="ECO:0000256" key="1">
    <source>
        <dbReference type="ARBA" id="ARBA00004651"/>
    </source>
</evidence>
<keyword evidence="2" id="KW-1003">Cell membrane</keyword>
<feature type="transmembrane region" description="Helical" evidence="6">
    <location>
        <begin position="12"/>
        <end position="30"/>
    </location>
</feature>
<proteinExistence type="predicted"/>
<comment type="caution">
    <text evidence="7">The sequence shown here is derived from an EMBL/GenBank/DDBJ whole genome shotgun (WGS) entry which is preliminary data.</text>
</comment>
<feature type="transmembrane region" description="Helical" evidence="6">
    <location>
        <begin position="480"/>
        <end position="501"/>
    </location>
</feature>
<dbReference type="InterPro" id="IPR050833">
    <property type="entry name" value="Poly_Biosynth_Transport"/>
</dbReference>
<evidence type="ECO:0000256" key="3">
    <source>
        <dbReference type="ARBA" id="ARBA00022692"/>
    </source>
</evidence>
<dbReference type="PIRSF" id="PIRSF038958">
    <property type="entry name" value="PG_synth_SpoVB"/>
    <property type="match status" value="1"/>
</dbReference>
<gene>
    <name evidence="7" type="primary">spoVB</name>
    <name evidence="7" type="ORF">CIB95_05585</name>
</gene>
<name>A0A263BVQ3_9BACI</name>
<dbReference type="AlphaFoldDB" id="A0A263BVQ3"/>
<feature type="transmembrane region" description="Helical" evidence="6">
    <location>
        <begin position="42"/>
        <end position="64"/>
    </location>
</feature>
<dbReference type="NCBIfam" id="TIGR02900">
    <property type="entry name" value="spore_V_B"/>
    <property type="match status" value="1"/>
</dbReference>
<accession>A0A263BVQ3</accession>
<evidence type="ECO:0000313" key="7">
    <source>
        <dbReference type="EMBL" id="OZM57831.1"/>
    </source>
</evidence>
<dbReference type="PANTHER" id="PTHR30250">
    <property type="entry name" value="PST FAMILY PREDICTED COLANIC ACID TRANSPORTER"/>
    <property type="match status" value="1"/>
</dbReference>
<keyword evidence="8" id="KW-1185">Reference proteome</keyword>
<reference evidence="7 8" key="2">
    <citation type="submission" date="2017-09" db="EMBL/GenBank/DDBJ databases">
        <title>Bacillus patelloidae sp. nov., isolated from the intestinal tract of a marine limpet.</title>
        <authorList>
            <person name="Liu R."/>
            <person name="Dong C."/>
            <person name="Shao Z."/>
        </authorList>
    </citation>
    <scope>NUCLEOTIDE SEQUENCE [LARGE SCALE GENOMIC DNA]</scope>
    <source>
        <strain evidence="7 8">SA5d-4</strain>
    </source>
</reference>
<feature type="transmembrane region" description="Helical" evidence="6">
    <location>
        <begin position="250"/>
        <end position="272"/>
    </location>
</feature>
<feature type="transmembrane region" description="Helical" evidence="6">
    <location>
        <begin position="326"/>
        <end position="349"/>
    </location>
</feature>
<keyword evidence="3 6" id="KW-0812">Transmembrane</keyword>
<evidence type="ECO:0000256" key="5">
    <source>
        <dbReference type="ARBA" id="ARBA00023136"/>
    </source>
</evidence>
<organism evidence="7 8">
    <name type="scientific">Lottiidibacillus patelloidae</name>
    <dbReference type="NCBI Taxonomy" id="2670334"/>
    <lineage>
        <taxon>Bacteria</taxon>
        <taxon>Bacillati</taxon>
        <taxon>Bacillota</taxon>
        <taxon>Bacilli</taxon>
        <taxon>Bacillales</taxon>
        <taxon>Bacillaceae</taxon>
        <taxon>Lottiidibacillus</taxon>
    </lineage>
</organism>
<feature type="transmembrane region" description="Helical" evidence="6">
    <location>
        <begin position="121"/>
        <end position="140"/>
    </location>
</feature>
<dbReference type="InterPro" id="IPR024923">
    <property type="entry name" value="PG_synth_SpoVB"/>
</dbReference>
<protein>
    <submittedName>
        <fullName evidence="7">Stage V sporulation protein B</fullName>
    </submittedName>
</protein>
<keyword evidence="5 6" id="KW-0472">Membrane</keyword>
<feature type="transmembrane region" description="Helical" evidence="6">
    <location>
        <begin position="278"/>
        <end position="305"/>
    </location>
</feature>
<comment type="subcellular location">
    <subcellularLocation>
        <location evidence="1">Cell membrane</location>
        <topology evidence="1">Multi-pass membrane protein</topology>
    </subcellularLocation>
</comment>
<dbReference type="Proteomes" id="UP000217083">
    <property type="component" value="Unassembled WGS sequence"/>
</dbReference>
<dbReference type="EMBL" id="NPIA01000002">
    <property type="protein sequence ID" value="OZM57831.1"/>
    <property type="molecule type" value="Genomic_DNA"/>
</dbReference>
<dbReference type="InterPro" id="IPR002797">
    <property type="entry name" value="Polysacc_synth"/>
</dbReference>
<reference evidence="8" key="1">
    <citation type="submission" date="2017-08" db="EMBL/GenBank/DDBJ databases">
        <authorList>
            <person name="Huang Z."/>
        </authorList>
    </citation>
    <scope>NUCLEOTIDE SEQUENCE [LARGE SCALE GENOMIC DNA]</scope>
    <source>
        <strain evidence="8">SA5d-4</strain>
    </source>
</reference>
<dbReference type="CDD" id="cd13124">
    <property type="entry name" value="MATE_SpoVB_like"/>
    <property type="match status" value="1"/>
</dbReference>
<dbReference type="PANTHER" id="PTHR30250:SF24">
    <property type="entry name" value="STAGE V SPORULATION PROTEIN B"/>
    <property type="match status" value="1"/>
</dbReference>
<dbReference type="Pfam" id="PF01943">
    <property type="entry name" value="Polysacc_synt"/>
    <property type="match status" value="1"/>
</dbReference>
<feature type="transmembrane region" description="Helical" evidence="6">
    <location>
        <begin position="384"/>
        <end position="406"/>
    </location>
</feature>
<dbReference type="RefSeq" id="WP_094922998.1">
    <property type="nucleotide sequence ID" value="NZ_NPIA01000002.1"/>
</dbReference>
<sequence>MSKQTFLKGTFILVMAGLITRILGFINRIVVARIMGQEGVGLYMMAVPTLLLTITLTQLGLPVAISKLVAEAEAMGDKRKVKRILVVSLSITIILSIIFTSGMILLAPFLAKTMLTDARTYYPLIAISPIVPIVAISAVLRGYFQGMQNMRPSAYSQVIEQVVRITLVAVLTKAFLPYGIEFAAAGAMFSVVLGELASLVYMITMFKLKKRVKVRRNFFKQLAKGKETFQSLMAVALPTTGSRLIGSLSYFFEPIAVAQSLAIAGIATSIATKQYGELAGFAVPLLFLPTFITYSISTSLVPAISEAKAQKKYILIEHRLQQAMRLALISGGISFVVLYVFAVPIMDLMYNAPKVAVYVEVLAPFFIFLYFQGPLQATLQALELAKAAMINSLIGAVVRILAIFALTSRPDLGIMGAALALGLGIVLVTLLHFATVVKAIGFSIYIRDYAKAILIIIISGIAGHQLYTNVFTSFNLLGNTILAISSTVIIYSVFLLLFNLIKRKEVLLIPVIGKPLALLIPKNKK</sequence>
<dbReference type="InterPro" id="IPR014249">
    <property type="entry name" value="Spore_V_B"/>
</dbReference>
<keyword evidence="4 6" id="KW-1133">Transmembrane helix</keyword>
<feature type="transmembrane region" description="Helical" evidence="6">
    <location>
        <begin position="161"/>
        <end position="180"/>
    </location>
</feature>
<feature type="transmembrane region" description="Helical" evidence="6">
    <location>
        <begin position="84"/>
        <end position="109"/>
    </location>
</feature>
<feature type="transmembrane region" description="Helical" evidence="6">
    <location>
        <begin position="412"/>
        <end position="437"/>
    </location>
</feature>
<evidence type="ECO:0000256" key="4">
    <source>
        <dbReference type="ARBA" id="ARBA00022989"/>
    </source>
</evidence>
<evidence type="ECO:0000313" key="8">
    <source>
        <dbReference type="Proteomes" id="UP000217083"/>
    </source>
</evidence>
<evidence type="ECO:0000256" key="6">
    <source>
        <dbReference type="SAM" id="Phobius"/>
    </source>
</evidence>